<evidence type="ECO:0008006" key="3">
    <source>
        <dbReference type="Google" id="ProtNLM"/>
    </source>
</evidence>
<organism evidence="1 2">
    <name type="scientific">Micavibrio aeruginosavorus</name>
    <dbReference type="NCBI Taxonomy" id="349221"/>
    <lineage>
        <taxon>Bacteria</taxon>
        <taxon>Pseudomonadati</taxon>
        <taxon>Bdellovibrionota</taxon>
        <taxon>Bdellovibrionia</taxon>
        <taxon>Bdellovibrionales</taxon>
        <taxon>Pseudobdellovibrionaceae</taxon>
        <taxon>Micavibrio</taxon>
    </lineage>
</organism>
<evidence type="ECO:0000313" key="2">
    <source>
        <dbReference type="Proteomes" id="UP000249557"/>
    </source>
</evidence>
<protein>
    <recommendedName>
        <fullName evidence="3">Lipoprotein</fullName>
    </recommendedName>
</protein>
<dbReference type="EMBL" id="QFNK01000167">
    <property type="protein sequence ID" value="PZO84695.1"/>
    <property type="molecule type" value="Genomic_DNA"/>
</dbReference>
<evidence type="ECO:0000313" key="1">
    <source>
        <dbReference type="EMBL" id="PZO84695.1"/>
    </source>
</evidence>
<comment type="caution">
    <text evidence="1">The sequence shown here is derived from an EMBL/GenBank/DDBJ whole genome shotgun (WGS) entry which is preliminary data.</text>
</comment>
<gene>
    <name evidence="1" type="ORF">DI626_08040</name>
</gene>
<sequence>MSRRALIFITSILPVMLAGCGEGYEVVKVRGQVPYTEERTAGVGVAYVRAHLMPEKTIVIPDPAPAPVIVQDAEPIFDLRQQKK</sequence>
<dbReference type="AlphaFoldDB" id="A0A2W5BN73"/>
<proteinExistence type="predicted"/>
<dbReference type="PROSITE" id="PS51257">
    <property type="entry name" value="PROKAR_LIPOPROTEIN"/>
    <property type="match status" value="1"/>
</dbReference>
<accession>A0A2W5BN73</accession>
<reference evidence="1 2" key="1">
    <citation type="submission" date="2017-08" db="EMBL/GenBank/DDBJ databases">
        <title>Infants hospitalized years apart are colonized by the same room-sourced microbial strains.</title>
        <authorList>
            <person name="Brooks B."/>
            <person name="Olm M.R."/>
            <person name="Firek B.A."/>
            <person name="Baker R."/>
            <person name="Thomas B.C."/>
            <person name="Morowitz M.J."/>
            <person name="Banfield J.F."/>
        </authorList>
    </citation>
    <scope>NUCLEOTIDE SEQUENCE [LARGE SCALE GENOMIC DNA]</scope>
    <source>
        <strain evidence="1">S2_018_000_R2_104</strain>
    </source>
</reference>
<name>A0A2W5BN73_9BACT</name>
<dbReference type="Proteomes" id="UP000249557">
    <property type="component" value="Unassembled WGS sequence"/>
</dbReference>